<organism evidence="1 2">
    <name type="scientific">Faecalicatena contorta</name>
    <dbReference type="NCBI Taxonomy" id="39482"/>
    <lineage>
        <taxon>Bacteria</taxon>
        <taxon>Bacillati</taxon>
        <taxon>Bacillota</taxon>
        <taxon>Clostridia</taxon>
        <taxon>Lachnospirales</taxon>
        <taxon>Lachnospiraceae</taxon>
        <taxon>Faecalicatena</taxon>
    </lineage>
</organism>
<protein>
    <submittedName>
        <fullName evidence="1">Uncharacterized protein</fullName>
    </submittedName>
</protein>
<reference evidence="1 2" key="1">
    <citation type="submission" date="2015-09" db="EMBL/GenBank/DDBJ databases">
        <authorList>
            <consortium name="Pathogen Informatics"/>
        </authorList>
    </citation>
    <scope>NUCLEOTIDE SEQUENCE [LARGE SCALE GENOMIC DNA]</scope>
    <source>
        <strain evidence="1 2">2789STDY5834876</strain>
    </source>
</reference>
<name>A0A173Z3F7_9FIRM</name>
<evidence type="ECO:0000313" key="2">
    <source>
        <dbReference type="Proteomes" id="UP000095544"/>
    </source>
</evidence>
<dbReference type="AlphaFoldDB" id="A0A173Z3F7"/>
<dbReference type="RefSeq" id="WP_055150203.1">
    <property type="nucleotide sequence ID" value="NZ_CYZU01000002.1"/>
</dbReference>
<gene>
    <name evidence="1" type="ORF">ERS852491_00252</name>
</gene>
<proteinExistence type="predicted"/>
<dbReference type="OrthoDB" id="2087856at2"/>
<dbReference type="STRING" id="39482.ERS852491_00252"/>
<dbReference type="EMBL" id="CYZU01000002">
    <property type="protein sequence ID" value="CUN69628.1"/>
    <property type="molecule type" value="Genomic_DNA"/>
</dbReference>
<evidence type="ECO:0000313" key="1">
    <source>
        <dbReference type="EMBL" id="CUN69628.1"/>
    </source>
</evidence>
<dbReference type="Proteomes" id="UP000095544">
    <property type="component" value="Unassembled WGS sequence"/>
</dbReference>
<accession>A0A173Z3F7</accession>
<sequence>MDTVVLKLELEMVATQEDIDDIMAGALEGGINYWCGEDEVVGNYLGEYASEQISRGGQLILHDIEENETYTLDREKFMKGLKMYLEKPHPYDILEEIDNKLRIDTCNADDTVCDMIIQYALFDDIVFG</sequence>